<dbReference type="EMBL" id="CM042050">
    <property type="protein sequence ID" value="KAI3734284.1"/>
    <property type="molecule type" value="Genomic_DNA"/>
</dbReference>
<protein>
    <submittedName>
        <fullName evidence="1">Uncharacterized protein</fullName>
    </submittedName>
</protein>
<accession>A0ACB9CJ62</accession>
<organism evidence="1 2">
    <name type="scientific">Arctium lappa</name>
    <name type="common">Greater burdock</name>
    <name type="synonym">Lappa major</name>
    <dbReference type="NCBI Taxonomy" id="4217"/>
    <lineage>
        <taxon>Eukaryota</taxon>
        <taxon>Viridiplantae</taxon>
        <taxon>Streptophyta</taxon>
        <taxon>Embryophyta</taxon>
        <taxon>Tracheophyta</taxon>
        <taxon>Spermatophyta</taxon>
        <taxon>Magnoliopsida</taxon>
        <taxon>eudicotyledons</taxon>
        <taxon>Gunneridae</taxon>
        <taxon>Pentapetalae</taxon>
        <taxon>asterids</taxon>
        <taxon>campanulids</taxon>
        <taxon>Asterales</taxon>
        <taxon>Asteraceae</taxon>
        <taxon>Carduoideae</taxon>
        <taxon>Cardueae</taxon>
        <taxon>Arctiinae</taxon>
        <taxon>Arctium</taxon>
    </lineage>
</organism>
<reference evidence="2" key="1">
    <citation type="journal article" date="2022" name="Mol. Ecol. Resour.">
        <title>The genomes of chicory, endive, great burdock and yacon provide insights into Asteraceae palaeo-polyploidization history and plant inulin production.</title>
        <authorList>
            <person name="Fan W."/>
            <person name="Wang S."/>
            <person name="Wang H."/>
            <person name="Wang A."/>
            <person name="Jiang F."/>
            <person name="Liu H."/>
            <person name="Zhao H."/>
            <person name="Xu D."/>
            <person name="Zhang Y."/>
        </authorList>
    </citation>
    <scope>NUCLEOTIDE SEQUENCE [LARGE SCALE GENOMIC DNA]</scope>
    <source>
        <strain evidence="2">cv. Niubang</strain>
    </source>
</reference>
<comment type="caution">
    <text evidence="1">The sequence shown here is derived from an EMBL/GenBank/DDBJ whole genome shotgun (WGS) entry which is preliminary data.</text>
</comment>
<reference evidence="1 2" key="2">
    <citation type="journal article" date="2022" name="Mol. Ecol. Resour.">
        <title>The genomes of chicory, endive, great burdock and yacon provide insights into Asteraceae paleo-polyploidization history and plant inulin production.</title>
        <authorList>
            <person name="Fan W."/>
            <person name="Wang S."/>
            <person name="Wang H."/>
            <person name="Wang A."/>
            <person name="Jiang F."/>
            <person name="Liu H."/>
            <person name="Zhao H."/>
            <person name="Xu D."/>
            <person name="Zhang Y."/>
        </authorList>
    </citation>
    <scope>NUCLEOTIDE SEQUENCE [LARGE SCALE GENOMIC DNA]</scope>
    <source>
        <strain evidence="2">cv. Niubang</strain>
    </source>
</reference>
<keyword evidence="2" id="KW-1185">Reference proteome</keyword>
<evidence type="ECO:0000313" key="1">
    <source>
        <dbReference type="EMBL" id="KAI3734284.1"/>
    </source>
</evidence>
<dbReference type="Proteomes" id="UP001055879">
    <property type="component" value="Linkage Group LG04"/>
</dbReference>
<proteinExistence type="predicted"/>
<gene>
    <name evidence="1" type="ORF">L6452_13749</name>
</gene>
<evidence type="ECO:0000313" key="2">
    <source>
        <dbReference type="Proteomes" id="UP001055879"/>
    </source>
</evidence>
<sequence>MLKITTLKRFAANQNHFTSAIPLGTTRYLRNLDLSYNRLNGSIPSNLLFQPNLQTVDLSANNLEDSIPSNVSRTLFRLRAIDRVVDGVSQREGKRSMEFSSVGGSDRNEKMVLNGKEEGRNNQGVSSSAATEEEEKEEAADSGSSDVFLAPALTSTSSGSRVGFGLSMEARALSSHDLKGNLS</sequence>
<name>A0ACB9CJ62_ARCLA</name>